<dbReference type="Pfam" id="PF07411">
    <property type="entry name" value="DUF1508"/>
    <property type="match status" value="1"/>
</dbReference>
<dbReference type="SUPFAM" id="SSF160113">
    <property type="entry name" value="YegP-like"/>
    <property type="match status" value="1"/>
</dbReference>
<dbReference type="PANTHER" id="PTHR40606">
    <property type="match status" value="1"/>
</dbReference>
<dbReference type="InterPro" id="IPR051141">
    <property type="entry name" value="UPF0339_domain"/>
</dbReference>
<sequence length="62" mass="6718">MSGKYEVYVDRSGGYQFRLKANNGEVIATSDSYKTKVAALKGIEALKSHAKSHVVDLTEPAS</sequence>
<keyword evidence="3" id="KW-1185">Reference proteome</keyword>
<accession>A0A4R8X1G4</accession>
<dbReference type="RefSeq" id="WP_134564945.1">
    <property type="nucleotide sequence ID" value="NZ_SOFP01000010.1"/>
</dbReference>
<evidence type="ECO:0000313" key="2">
    <source>
        <dbReference type="EMBL" id="TFC19750.1"/>
    </source>
</evidence>
<dbReference type="Gene3D" id="2.30.29.80">
    <property type="match status" value="1"/>
</dbReference>
<organism evidence="2 3">
    <name type="scientific">Cryobacterium algoritolerans</name>
    <dbReference type="NCBI Taxonomy" id="1259184"/>
    <lineage>
        <taxon>Bacteria</taxon>
        <taxon>Bacillati</taxon>
        <taxon>Actinomycetota</taxon>
        <taxon>Actinomycetes</taxon>
        <taxon>Micrococcales</taxon>
        <taxon>Microbacteriaceae</taxon>
        <taxon>Cryobacterium</taxon>
    </lineage>
</organism>
<dbReference type="PANTHER" id="PTHR40606:SF1">
    <property type="entry name" value="UPF0339 PROTEIN YEGP"/>
    <property type="match status" value="1"/>
</dbReference>
<comment type="caution">
    <text evidence="2">The sequence shown here is derived from an EMBL/GenBank/DDBJ whole genome shotgun (WGS) entry which is preliminary data.</text>
</comment>
<name>A0A4R8X1G4_9MICO</name>
<dbReference type="OrthoDB" id="9802792at2"/>
<dbReference type="InterPro" id="IPR010879">
    <property type="entry name" value="DUF1508"/>
</dbReference>
<protein>
    <submittedName>
        <fullName evidence="2">DUF1508 domain-containing protein</fullName>
    </submittedName>
</protein>
<dbReference type="InterPro" id="IPR036913">
    <property type="entry name" value="YegP-like_sf"/>
</dbReference>
<reference evidence="2 3" key="1">
    <citation type="submission" date="2019-03" db="EMBL/GenBank/DDBJ databases">
        <title>Genomics of glacier-inhabiting Cryobacterium strains.</title>
        <authorList>
            <person name="Liu Q."/>
            <person name="Xin Y.-H."/>
        </authorList>
    </citation>
    <scope>NUCLEOTIDE SEQUENCE [LARGE SCALE GENOMIC DNA]</scope>
    <source>
        <strain evidence="2 3">MDT1-3</strain>
    </source>
</reference>
<proteinExistence type="predicted"/>
<dbReference type="Proteomes" id="UP000298412">
    <property type="component" value="Unassembled WGS sequence"/>
</dbReference>
<gene>
    <name evidence="2" type="ORF">E3O19_01965</name>
</gene>
<dbReference type="AlphaFoldDB" id="A0A4R8X1G4"/>
<dbReference type="EMBL" id="SOFP01000010">
    <property type="protein sequence ID" value="TFC19750.1"/>
    <property type="molecule type" value="Genomic_DNA"/>
</dbReference>
<feature type="domain" description="DUF1508" evidence="1">
    <location>
        <begin position="10"/>
        <end position="52"/>
    </location>
</feature>
<evidence type="ECO:0000259" key="1">
    <source>
        <dbReference type="Pfam" id="PF07411"/>
    </source>
</evidence>
<evidence type="ECO:0000313" key="3">
    <source>
        <dbReference type="Proteomes" id="UP000298412"/>
    </source>
</evidence>